<dbReference type="Pfam" id="PF20209">
    <property type="entry name" value="DUF6570"/>
    <property type="match status" value="1"/>
</dbReference>
<sequence>MNSTLSIPCIFSCALDSFLEIASCLFLPHLSDLTVRNEFTELLFNTCSRYVESPENKNSRLLEEIREPIWAYLREQCPSFSARDSNACFSQIFEEKTLGRLTSDEMNIFSSLRTFQSFCETCQKDVVLNSSILVNFVTRSALEKCKLNYNSWPQFVSSVQTQPGKLKCPDCETPTYEPVLTSTAHSKFVFIEFAPELMNVIKLYENISVGQAEYKLKGMVRSYNKHFTCAVFVQGKWTYIDDLCTSVKEFTSLAALTRQFKQGWFFTIYEVTNVVCESRSCKADNEHIEASMPAKKTKHLKSGVQAETPLNSSNHDNVLTVHNNVCQIKGSKSNFSKGNLCFNKVGLEKFSEPKVTRKRKGLDLNVTTKKKAKLSSTIDTSNHSEIENNIPVHSQGIALQNLTKFHNSLKCTIYHCKICQEAWPLKTKPKNYPNYICSRCSRDKCVPKKFSNANLMIPSPVPKELQDLTQFEEMLIARAFPVMHVYTKPRGGQRAYKGHVITLPQDVQQLADVLPRCPKDLPVIIFTVNGKDNCSKDFIVRRNKVSDALNWLTGVNKDGEPNNFLYKDVQISEQNLHDLPENGVLLNVSKVECGIEVNEQSDSNVDIDTGPVDFDDNEKVYNSESEMGSFIPANIETKKKKRLLKMSL</sequence>
<accession>A0ABN8N1P5</accession>
<dbReference type="InterPro" id="IPR046700">
    <property type="entry name" value="DUF6570"/>
</dbReference>
<evidence type="ECO:0000313" key="3">
    <source>
        <dbReference type="Proteomes" id="UP001159405"/>
    </source>
</evidence>
<feature type="domain" description="DUF6570" evidence="1">
    <location>
        <begin position="444"/>
        <end position="577"/>
    </location>
</feature>
<name>A0ABN8N1P5_9CNID</name>
<evidence type="ECO:0000313" key="2">
    <source>
        <dbReference type="EMBL" id="CAH3041050.1"/>
    </source>
</evidence>
<reference evidence="2 3" key="1">
    <citation type="submission" date="2022-05" db="EMBL/GenBank/DDBJ databases">
        <authorList>
            <consortium name="Genoscope - CEA"/>
            <person name="William W."/>
        </authorList>
    </citation>
    <scope>NUCLEOTIDE SEQUENCE [LARGE SCALE GENOMIC DNA]</scope>
</reference>
<organism evidence="2 3">
    <name type="scientific">Porites lobata</name>
    <dbReference type="NCBI Taxonomy" id="104759"/>
    <lineage>
        <taxon>Eukaryota</taxon>
        <taxon>Metazoa</taxon>
        <taxon>Cnidaria</taxon>
        <taxon>Anthozoa</taxon>
        <taxon>Hexacorallia</taxon>
        <taxon>Scleractinia</taxon>
        <taxon>Fungiina</taxon>
        <taxon>Poritidae</taxon>
        <taxon>Porites</taxon>
    </lineage>
</organism>
<gene>
    <name evidence="2" type="ORF">PLOB_00048125</name>
</gene>
<dbReference type="Proteomes" id="UP001159405">
    <property type="component" value="Unassembled WGS sequence"/>
</dbReference>
<comment type="caution">
    <text evidence="2">The sequence shown here is derived from an EMBL/GenBank/DDBJ whole genome shotgun (WGS) entry which is preliminary data.</text>
</comment>
<keyword evidence="3" id="KW-1185">Reference proteome</keyword>
<proteinExistence type="predicted"/>
<dbReference type="EMBL" id="CALNXK010000009">
    <property type="protein sequence ID" value="CAH3041050.1"/>
    <property type="molecule type" value="Genomic_DNA"/>
</dbReference>
<protein>
    <recommendedName>
        <fullName evidence="1">DUF6570 domain-containing protein</fullName>
    </recommendedName>
</protein>
<evidence type="ECO:0000259" key="1">
    <source>
        <dbReference type="Pfam" id="PF20209"/>
    </source>
</evidence>